<comment type="similarity">
    <text evidence="1">Belongs to the YciI family.</text>
</comment>
<dbReference type="PANTHER" id="PTHR35174">
    <property type="entry name" value="BLL7171 PROTEIN-RELATED"/>
    <property type="match status" value="1"/>
</dbReference>
<feature type="domain" description="YCII-related" evidence="2">
    <location>
        <begin position="87"/>
        <end position="168"/>
    </location>
</feature>
<dbReference type="SUPFAM" id="SSF54909">
    <property type="entry name" value="Dimeric alpha+beta barrel"/>
    <property type="match status" value="1"/>
</dbReference>
<evidence type="ECO:0000256" key="1">
    <source>
        <dbReference type="ARBA" id="ARBA00007689"/>
    </source>
</evidence>
<accession>A0A7X3FRP0</accession>
<evidence type="ECO:0000259" key="2">
    <source>
        <dbReference type="Pfam" id="PF03795"/>
    </source>
</evidence>
<sequence length="194" mass="20517">MGGGAGTIGGHGSIPRSGLPVGPVVFCCVLFRPIQTRLQEISVPYRTVRLLSKAGQSVRCPGVIMANAANRRSSMRYFMSIMPPADLKPEDVSQGLMDAMAPWMEKHMAAGTLISTGGLKDAEQGRLKGATGTIIVTDGPFAEAKEVLGGYAVFEAPDLDAATALAREFMRMHIENGIPGLVLELREIAGGANY</sequence>
<gene>
    <name evidence="3" type="ORF">GO014_10895</name>
</gene>
<dbReference type="Pfam" id="PF03795">
    <property type="entry name" value="YCII"/>
    <property type="match status" value="1"/>
</dbReference>
<dbReference type="InterPro" id="IPR005545">
    <property type="entry name" value="YCII"/>
</dbReference>
<dbReference type="Proteomes" id="UP000438106">
    <property type="component" value="Unassembled WGS sequence"/>
</dbReference>
<comment type="caution">
    <text evidence="3">The sequence shown here is derived from an EMBL/GenBank/DDBJ whole genome shotgun (WGS) entry which is preliminary data.</text>
</comment>
<evidence type="ECO:0000313" key="4">
    <source>
        <dbReference type="Proteomes" id="UP000438106"/>
    </source>
</evidence>
<proteinExistence type="inferred from homology"/>
<reference evidence="3 4" key="1">
    <citation type="submission" date="2019-12" db="EMBL/GenBank/DDBJ databases">
        <title>Devosia maris sp. nov., isolated from the deep seawater.</title>
        <authorList>
            <person name="Liu Y."/>
        </authorList>
    </citation>
    <scope>NUCLEOTIDE SEQUENCE [LARGE SCALE GENOMIC DNA]</scope>
    <source>
        <strain evidence="3 4">L53-10-65</strain>
    </source>
</reference>
<organism evidence="3 4">
    <name type="scientific">Devosia marina</name>
    <dbReference type="NCBI Taxonomy" id="2683198"/>
    <lineage>
        <taxon>Bacteria</taxon>
        <taxon>Pseudomonadati</taxon>
        <taxon>Pseudomonadota</taxon>
        <taxon>Alphaproteobacteria</taxon>
        <taxon>Hyphomicrobiales</taxon>
        <taxon>Devosiaceae</taxon>
        <taxon>Devosia</taxon>
    </lineage>
</organism>
<keyword evidence="4" id="KW-1185">Reference proteome</keyword>
<dbReference type="EMBL" id="WQRF01000002">
    <property type="protein sequence ID" value="MVS99528.1"/>
    <property type="molecule type" value="Genomic_DNA"/>
</dbReference>
<evidence type="ECO:0000313" key="3">
    <source>
        <dbReference type="EMBL" id="MVS99528.1"/>
    </source>
</evidence>
<dbReference type="AlphaFoldDB" id="A0A7X3FRP0"/>
<name>A0A7X3FRP0_9HYPH</name>
<dbReference type="PANTHER" id="PTHR35174:SF1">
    <property type="entry name" value="BLL0086 PROTEIN"/>
    <property type="match status" value="1"/>
</dbReference>
<dbReference type="Gene3D" id="3.30.70.1060">
    <property type="entry name" value="Dimeric alpha+beta barrel"/>
    <property type="match status" value="1"/>
</dbReference>
<dbReference type="InterPro" id="IPR011008">
    <property type="entry name" value="Dimeric_a/b-barrel"/>
</dbReference>
<protein>
    <recommendedName>
        <fullName evidence="2">YCII-related domain-containing protein</fullName>
    </recommendedName>
</protein>